<dbReference type="AlphaFoldDB" id="A0A8H4R4L9"/>
<keyword evidence="1" id="KW-0812">Transmembrane</keyword>
<keyword evidence="1" id="KW-1133">Transmembrane helix</keyword>
<feature type="chain" id="PRO_5034410677" description="Transmembrane protein" evidence="2">
    <location>
        <begin position="26"/>
        <end position="225"/>
    </location>
</feature>
<feature type="transmembrane region" description="Helical" evidence="1">
    <location>
        <begin position="52"/>
        <end position="73"/>
    </location>
</feature>
<reference evidence="3 4" key="1">
    <citation type="submission" date="2019-12" db="EMBL/GenBank/DDBJ databases">
        <authorList>
            <person name="Floudas D."/>
            <person name="Bentzer J."/>
            <person name="Ahren D."/>
            <person name="Johansson T."/>
            <person name="Persson P."/>
            <person name="Tunlid A."/>
        </authorList>
    </citation>
    <scope>NUCLEOTIDE SEQUENCE [LARGE SCALE GENOMIC DNA]</scope>
    <source>
        <strain evidence="3 4">CBS 102.39</strain>
    </source>
</reference>
<organism evidence="3 4">
    <name type="scientific">Agrocybe pediades</name>
    <dbReference type="NCBI Taxonomy" id="84607"/>
    <lineage>
        <taxon>Eukaryota</taxon>
        <taxon>Fungi</taxon>
        <taxon>Dikarya</taxon>
        <taxon>Basidiomycota</taxon>
        <taxon>Agaricomycotina</taxon>
        <taxon>Agaricomycetes</taxon>
        <taxon>Agaricomycetidae</taxon>
        <taxon>Agaricales</taxon>
        <taxon>Agaricineae</taxon>
        <taxon>Strophariaceae</taxon>
        <taxon>Agrocybe</taxon>
    </lineage>
</organism>
<evidence type="ECO:0000313" key="4">
    <source>
        <dbReference type="Proteomes" id="UP000521872"/>
    </source>
</evidence>
<evidence type="ECO:0000256" key="2">
    <source>
        <dbReference type="SAM" id="SignalP"/>
    </source>
</evidence>
<dbReference type="Proteomes" id="UP000521872">
    <property type="component" value="Unassembled WGS sequence"/>
</dbReference>
<protein>
    <recommendedName>
        <fullName evidence="5">Transmembrane protein</fullName>
    </recommendedName>
</protein>
<accession>A0A8H4R4L9</accession>
<evidence type="ECO:0008006" key="5">
    <source>
        <dbReference type="Google" id="ProtNLM"/>
    </source>
</evidence>
<name>A0A8H4R4L9_9AGAR</name>
<evidence type="ECO:0000256" key="1">
    <source>
        <dbReference type="SAM" id="Phobius"/>
    </source>
</evidence>
<keyword evidence="1" id="KW-0472">Membrane</keyword>
<evidence type="ECO:0000313" key="3">
    <source>
        <dbReference type="EMBL" id="KAF4622116.1"/>
    </source>
</evidence>
<comment type="caution">
    <text evidence="3">The sequence shown here is derived from an EMBL/GenBank/DDBJ whole genome shotgun (WGS) entry which is preliminary data.</text>
</comment>
<sequence>MSDNLAIHITLGLLLAFSRLPTAAAALSWTVCTKDESGKETCKDRVSRGAKISMALACLAVLVLLLTLVVCIVRHRRAAAASEKEYNVEASQVEGPPTIIATEYNPTSGPSGVYSASRSGHVDGRFSPNPAQMSGPMMPATVYHQHWHPHSSNQVQNQTAPVTQSSFPNQPYPFTGYSSENAPKTAFVSGGFPRPLLAGDRLKDRIKERPASVSSLTSVPPAYNK</sequence>
<keyword evidence="4" id="KW-1185">Reference proteome</keyword>
<gene>
    <name evidence="3" type="ORF">D9613_009301</name>
</gene>
<dbReference type="EMBL" id="JAACJL010000002">
    <property type="protein sequence ID" value="KAF4622116.1"/>
    <property type="molecule type" value="Genomic_DNA"/>
</dbReference>
<keyword evidence="2" id="KW-0732">Signal</keyword>
<feature type="signal peptide" evidence="2">
    <location>
        <begin position="1"/>
        <end position="25"/>
    </location>
</feature>
<proteinExistence type="predicted"/>